<dbReference type="OrthoDB" id="65586at2"/>
<name>F0RMR7_DEIPM</name>
<keyword evidence="2" id="KW-1185">Reference proteome</keyword>
<dbReference type="RefSeq" id="WP_013615743.1">
    <property type="nucleotide sequence ID" value="NC_015161.1"/>
</dbReference>
<evidence type="ECO:0000313" key="2">
    <source>
        <dbReference type="Proteomes" id="UP000007718"/>
    </source>
</evidence>
<protein>
    <submittedName>
        <fullName evidence="1">Uncharacterized protein</fullName>
    </submittedName>
</protein>
<dbReference type="Proteomes" id="UP000007718">
    <property type="component" value="Chromosome"/>
</dbReference>
<reference evidence="1 2" key="2">
    <citation type="journal article" date="2012" name="Stand. Genomic Sci.">
        <title>Complete genome sequence of the orange-red pigmented, radioresistant Deinococcus proteolyticus type strain (MRP(T)).</title>
        <authorList>
            <person name="Copeland A."/>
            <person name="Zeytun A."/>
            <person name="Yassawong M."/>
            <person name="Nolan M."/>
            <person name="Lucas S."/>
            <person name="Hammon N."/>
            <person name="Deshpande S."/>
            <person name="Cheng J.F."/>
            <person name="Han C."/>
            <person name="Tapia R."/>
            <person name="Goodwin L.A."/>
            <person name="Pitluck S."/>
            <person name="Mavromatis K."/>
            <person name="Liolios K."/>
            <person name="Pagani I."/>
            <person name="Ivanova N."/>
            <person name="Mikhailova N."/>
            <person name="Pati A."/>
            <person name="Chen A."/>
            <person name="Palaniappan K."/>
            <person name="Land M."/>
            <person name="Hauser L."/>
            <person name="Jeffries C.D."/>
            <person name="Brambilla E.M."/>
            <person name="Rohde M."/>
            <person name="Sikorski J."/>
            <person name="Pukall R."/>
            <person name="Goker M."/>
            <person name="Detter J.C."/>
            <person name="Woyke T."/>
            <person name="Bristow J."/>
            <person name="Eisen J.A."/>
            <person name="Markowitz V."/>
            <person name="Hugenholtz P."/>
            <person name="Kyrpides N.C."/>
            <person name="Klenk H.P."/>
            <person name="Lapidus A."/>
        </authorList>
    </citation>
    <scope>NUCLEOTIDE SEQUENCE [LARGE SCALE GENOMIC DNA]</scope>
    <source>
        <strain evidence="2">ATCC 35074 / DSM 20540 / JCM 6276 / NBRC 101906 / NCIMB 13154 / VKM Ac-1939 / CCM 2703 / MRP</strain>
    </source>
</reference>
<sequence length="220" mass="24357">MLLSIDWDAYSGTRELVFDAPIWGTRDREHDRLGAWQERAHKRGGGWEALQDDFPLYGGWQGFTQYAGVPAFVTLSHADIWPVLERFAGLAVLNIDSHHDLSSFSGDAARLRPGNWAGLALAAGLVPRYECRYPTWHADLPVAEGYDLARTHAELTPLLPAPVLERATLTRSADLPAPAAVTALVLVQSPAWTNPAHDREFWTLAEALGAEMLVEPLRRD</sequence>
<accession>F0RMR7</accession>
<dbReference type="KEGG" id="dpt:Deipr_2004"/>
<reference evidence="2" key="1">
    <citation type="submission" date="2011-02" db="EMBL/GenBank/DDBJ databases">
        <title>The complete sequence of chromosome of Deinococcus proteolyticus DSM 20540.</title>
        <authorList>
            <consortium name="US DOE Joint Genome Institute (JGI-PGF)"/>
            <person name="Lucas S."/>
            <person name="Copeland A."/>
            <person name="Lapidus A."/>
            <person name="Bruce D."/>
            <person name="Goodwin L."/>
            <person name="Pitluck S."/>
            <person name="Kyrpides N."/>
            <person name="Mavromatis K."/>
            <person name="Pagani I."/>
            <person name="Ivanova N."/>
            <person name="Ovchinnikova G."/>
            <person name="Zeytun A."/>
            <person name="Detter J.C."/>
            <person name="Han C."/>
            <person name="Land M."/>
            <person name="Hauser L."/>
            <person name="Markowitz V."/>
            <person name="Cheng J.-F."/>
            <person name="Hugenholtz P."/>
            <person name="Woyke T."/>
            <person name="Wu D."/>
            <person name="Pukall R."/>
            <person name="Steenblock K."/>
            <person name="Brambilla E."/>
            <person name="Klenk H.-P."/>
            <person name="Eisen J.A."/>
        </authorList>
    </citation>
    <scope>NUCLEOTIDE SEQUENCE [LARGE SCALE GENOMIC DNA]</scope>
    <source>
        <strain evidence="2">ATCC 35074 / DSM 20540 / JCM 6276 / NBRC 101906 / NCIMB 13154 / VKM Ac-1939 / CCM 2703 / MRP</strain>
    </source>
</reference>
<dbReference type="AlphaFoldDB" id="F0RMR7"/>
<proteinExistence type="predicted"/>
<evidence type="ECO:0000313" key="1">
    <source>
        <dbReference type="EMBL" id="ADY27135.1"/>
    </source>
</evidence>
<organism evidence="1 2">
    <name type="scientific">Deinococcus proteolyticus (strain ATCC 35074 / DSM 20540 / JCM 6276 / NBRC 101906 / NCIMB 13154 / VKM Ac-1939 / CCM 2703 / MRP)</name>
    <dbReference type="NCBI Taxonomy" id="693977"/>
    <lineage>
        <taxon>Bacteria</taxon>
        <taxon>Thermotogati</taxon>
        <taxon>Deinococcota</taxon>
        <taxon>Deinococci</taxon>
        <taxon>Deinococcales</taxon>
        <taxon>Deinococcaceae</taxon>
        <taxon>Deinococcus</taxon>
    </lineage>
</organism>
<dbReference type="HOGENOM" id="CLU_1150375_0_0_0"/>
<dbReference type="STRING" id="693977.Deipr_2004"/>
<dbReference type="EMBL" id="CP002536">
    <property type="protein sequence ID" value="ADY27135.1"/>
    <property type="molecule type" value="Genomic_DNA"/>
</dbReference>
<gene>
    <name evidence="1" type="ordered locus">Deipr_2004</name>
</gene>